<evidence type="ECO:0000256" key="4">
    <source>
        <dbReference type="ARBA" id="ARBA00023136"/>
    </source>
</evidence>
<accession>A0ABR1PRV3</accession>
<dbReference type="RefSeq" id="XP_066692512.1">
    <property type="nucleotide sequence ID" value="XM_066850274.1"/>
</dbReference>
<dbReference type="InterPro" id="IPR011701">
    <property type="entry name" value="MFS"/>
</dbReference>
<dbReference type="Proteomes" id="UP001391051">
    <property type="component" value="Unassembled WGS sequence"/>
</dbReference>
<feature type="transmembrane region" description="Helical" evidence="5">
    <location>
        <begin position="304"/>
        <end position="330"/>
    </location>
</feature>
<keyword evidence="4 5" id="KW-0472">Membrane</keyword>
<protein>
    <submittedName>
        <fullName evidence="7">Major facilitator superfamily transporter</fullName>
    </submittedName>
</protein>
<evidence type="ECO:0000256" key="3">
    <source>
        <dbReference type="ARBA" id="ARBA00022989"/>
    </source>
</evidence>
<dbReference type="PANTHER" id="PTHR23501">
    <property type="entry name" value="MAJOR FACILITATOR SUPERFAMILY"/>
    <property type="match status" value="1"/>
</dbReference>
<evidence type="ECO:0000256" key="2">
    <source>
        <dbReference type="ARBA" id="ARBA00022692"/>
    </source>
</evidence>
<feature type="transmembrane region" description="Helical" evidence="5">
    <location>
        <begin position="80"/>
        <end position="101"/>
    </location>
</feature>
<dbReference type="InterPro" id="IPR020846">
    <property type="entry name" value="MFS_dom"/>
</dbReference>
<organism evidence="7 8">
    <name type="scientific">Apiospora aurea</name>
    <dbReference type="NCBI Taxonomy" id="335848"/>
    <lineage>
        <taxon>Eukaryota</taxon>
        <taxon>Fungi</taxon>
        <taxon>Dikarya</taxon>
        <taxon>Ascomycota</taxon>
        <taxon>Pezizomycotina</taxon>
        <taxon>Sordariomycetes</taxon>
        <taxon>Xylariomycetidae</taxon>
        <taxon>Amphisphaeriales</taxon>
        <taxon>Apiosporaceae</taxon>
        <taxon>Apiospora</taxon>
    </lineage>
</organism>
<evidence type="ECO:0000256" key="5">
    <source>
        <dbReference type="SAM" id="Phobius"/>
    </source>
</evidence>
<keyword evidence="2 5" id="KW-0812">Transmembrane</keyword>
<feature type="domain" description="Major facilitator superfamily (MFS) profile" evidence="6">
    <location>
        <begin position="43"/>
        <end position="528"/>
    </location>
</feature>
<feature type="transmembrane region" description="Helical" evidence="5">
    <location>
        <begin position="336"/>
        <end position="357"/>
    </location>
</feature>
<reference evidence="7 8" key="1">
    <citation type="submission" date="2023-01" db="EMBL/GenBank/DDBJ databases">
        <title>Analysis of 21 Apiospora genomes using comparative genomics revels a genus with tremendous synthesis potential of carbohydrate active enzymes and secondary metabolites.</title>
        <authorList>
            <person name="Sorensen T."/>
        </authorList>
    </citation>
    <scope>NUCLEOTIDE SEQUENCE [LARGE SCALE GENOMIC DNA]</scope>
    <source>
        <strain evidence="7 8">CBS 24483</strain>
    </source>
</reference>
<dbReference type="InterPro" id="IPR036259">
    <property type="entry name" value="MFS_trans_sf"/>
</dbReference>
<keyword evidence="3 5" id="KW-1133">Transmembrane helix</keyword>
<feature type="transmembrane region" description="Helical" evidence="5">
    <location>
        <begin position="238"/>
        <end position="257"/>
    </location>
</feature>
<dbReference type="EMBL" id="JAQQWE010000010">
    <property type="protein sequence ID" value="KAK7937184.1"/>
    <property type="molecule type" value="Genomic_DNA"/>
</dbReference>
<feature type="transmembrane region" description="Helical" evidence="5">
    <location>
        <begin position="197"/>
        <end position="217"/>
    </location>
</feature>
<comment type="caution">
    <text evidence="7">The sequence shown here is derived from an EMBL/GenBank/DDBJ whole genome shotgun (WGS) entry which is preliminary data.</text>
</comment>
<dbReference type="Gene3D" id="1.20.1250.20">
    <property type="entry name" value="MFS general substrate transporter like domains"/>
    <property type="match status" value="1"/>
</dbReference>
<feature type="transmembrane region" description="Helical" evidence="5">
    <location>
        <begin position="394"/>
        <end position="412"/>
    </location>
</feature>
<feature type="transmembrane region" description="Helical" evidence="5">
    <location>
        <begin position="263"/>
        <end position="283"/>
    </location>
</feature>
<keyword evidence="8" id="KW-1185">Reference proteome</keyword>
<dbReference type="Gene3D" id="1.20.1720.10">
    <property type="entry name" value="Multidrug resistance protein D"/>
    <property type="match status" value="1"/>
</dbReference>
<proteinExistence type="predicted"/>
<comment type="subcellular location">
    <subcellularLocation>
        <location evidence="1">Membrane</location>
        <topology evidence="1">Multi-pass membrane protein</topology>
    </subcellularLocation>
</comment>
<feature type="transmembrane region" description="Helical" evidence="5">
    <location>
        <begin position="369"/>
        <end position="388"/>
    </location>
</feature>
<dbReference type="SUPFAM" id="SSF103473">
    <property type="entry name" value="MFS general substrate transporter"/>
    <property type="match status" value="1"/>
</dbReference>
<gene>
    <name evidence="7" type="ORF">PG986_014052</name>
</gene>
<evidence type="ECO:0000313" key="8">
    <source>
        <dbReference type="Proteomes" id="UP001391051"/>
    </source>
</evidence>
<sequence length="568" mass="61554">MTQSTSTKVRESGPFQAMPGVMADESQLAPATDWEPSRHQKAIIYTIGVLNLIVALDASIIVTSLAAIVSDIGGSTTEAFWIGTSYLLVNAITMPIICSVSEVIGRPICLTFAIAVFTIGTIVCCVASNIPTLLAGRCVQGVGGGGIHSLGLVVQTDIVPLRWRPKWYAIILGFWALGLCLGPVIGGAVAEKTTWRWIFYLMFPICAFGLVAVPYLLTLRPKERTAQEKLSRIDWIGGALFAISGTATLVAISWGGTQYAWDSAATLVPLILGIVGLAITVVYEHLFAKHPFLEKSLFKDTGSIVTYMAAVAQGIVLYSALYYCPFYFMAVKEYTALQAGVALLPLLFTITISGMVTGRLVTRFNNYRWPVWAGWFVGAVSPGMVMVWRRNDSAVVWVLTYIIGGLGQGAILNAQNFASQAICNPGEEGKAAAMYTFSRQVGMSLGVGIGATTFQNVMKLKLGWEGLPLSIATHAEAYMPTLHNLPPGHMHDAIYDAYKFGIQIVFSVSVALSVVTLVLTVLFMKQVDMNRKLDTEHLLVTQRMGKHWGSKEQSVNDSGKWTYGVGRP</sequence>
<evidence type="ECO:0000313" key="7">
    <source>
        <dbReference type="EMBL" id="KAK7937184.1"/>
    </source>
</evidence>
<evidence type="ECO:0000256" key="1">
    <source>
        <dbReference type="ARBA" id="ARBA00004141"/>
    </source>
</evidence>
<feature type="transmembrane region" description="Helical" evidence="5">
    <location>
        <begin position="108"/>
        <end position="130"/>
    </location>
</feature>
<dbReference type="GeneID" id="92083336"/>
<dbReference type="Pfam" id="PF07690">
    <property type="entry name" value="MFS_1"/>
    <property type="match status" value="1"/>
</dbReference>
<feature type="transmembrane region" description="Helical" evidence="5">
    <location>
        <begin position="500"/>
        <end position="523"/>
    </location>
</feature>
<dbReference type="PANTHER" id="PTHR23501:SF94">
    <property type="entry name" value="MAJOR FACILITATOR SUPERFAMILY (MFS) PROFILE DOMAIN-CONTAINING PROTEIN"/>
    <property type="match status" value="1"/>
</dbReference>
<evidence type="ECO:0000259" key="6">
    <source>
        <dbReference type="PROSITE" id="PS50850"/>
    </source>
</evidence>
<feature type="transmembrane region" description="Helical" evidence="5">
    <location>
        <begin position="167"/>
        <end position="185"/>
    </location>
</feature>
<name>A0ABR1PRV3_9PEZI</name>
<dbReference type="PROSITE" id="PS50850">
    <property type="entry name" value="MFS"/>
    <property type="match status" value="1"/>
</dbReference>
<feature type="transmembrane region" description="Helical" evidence="5">
    <location>
        <begin position="42"/>
        <end position="68"/>
    </location>
</feature>